<feature type="domain" description="SDH C-terminal" evidence="11">
    <location>
        <begin position="263"/>
        <end position="289"/>
    </location>
</feature>
<evidence type="ECO:0000313" key="13">
    <source>
        <dbReference type="Proteomes" id="UP000703893"/>
    </source>
</evidence>
<accession>A0A937X0I9</accession>
<dbReference type="Gene3D" id="3.40.50.10860">
    <property type="entry name" value="Leucine Dehydrogenase, chain A, domain 1"/>
    <property type="match status" value="1"/>
</dbReference>
<dbReference type="InterPro" id="IPR011342">
    <property type="entry name" value="Shikimate_DH"/>
</dbReference>
<evidence type="ECO:0000313" key="12">
    <source>
        <dbReference type="EMBL" id="MBM3273761.1"/>
    </source>
</evidence>
<dbReference type="GO" id="GO:0005829">
    <property type="term" value="C:cytosol"/>
    <property type="evidence" value="ECO:0007669"/>
    <property type="project" value="TreeGrafter"/>
</dbReference>
<keyword evidence="3 8" id="KW-0028">Amino-acid biosynthesis</keyword>
<dbReference type="NCBIfam" id="TIGR00507">
    <property type="entry name" value="aroE"/>
    <property type="match status" value="1"/>
</dbReference>
<evidence type="ECO:0000256" key="7">
    <source>
        <dbReference type="ARBA" id="ARBA00049442"/>
    </source>
</evidence>
<comment type="similarity">
    <text evidence="8">Belongs to the shikimate dehydrogenase family.</text>
</comment>
<evidence type="ECO:0000256" key="1">
    <source>
        <dbReference type="ARBA" id="ARBA00004871"/>
    </source>
</evidence>
<dbReference type="GO" id="GO:0009423">
    <property type="term" value="P:chorismate biosynthetic process"/>
    <property type="evidence" value="ECO:0007669"/>
    <property type="project" value="UniProtKB-UniRule"/>
</dbReference>
<comment type="catalytic activity">
    <reaction evidence="7 8">
        <text>shikimate + NADP(+) = 3-dehydroshikimate + NADPH + H(+)</text>
        <dbReference type="Rhea" id="RHEA:17737"/>
        <dbReference type="ChEBI" id="CHEBI:15378"/>
        <dbReference type="ChEBI" id="CHEBI:16630"/>
        <dbReference type="ChEBI" id="CHEBI:36208"/>
        <dbReference type="ChEBI" id="CHEBI:57783"/>
        <dbReference type="ChEBI" id="CHEBI:58349"/>
        <dbReference type="EC" id="1.1.1.25"/>
    </reaction>
</comment>
<evidence type="ECO:0000256" key="4">
    <source>
        <dbReference type="ARBA" id="ARBA00022857"/>
    </source>
</evidence>
<feature type="binding site" evidence="8">
    <location>
        <position position="261"/>
    </location>
    <ligand>
        <name>NADP(+)</name>
        <dbReference type="ChEBI" id="CHEBI:58349"/>
    </ligand>
</feature>
<evidence type="ECO:0000259" key="11">
    <source>
        <dbReference type="Pfam" id="PF18317"/>
    </source>
</evidence>
<dbReference type="InterPro" id="IPR041121">
    <property type="entry name" value="SDH_C"/>
</dbReference>
<keyword evidence="4 8" id="KW-0521">NADP</keyword>
<dbReference type="InterPro" id="IPR036291">
    <property type="entry name" value="NAD(P)-bd_dom_sf"/>
</dbReference>
<dbReference type="Proteomes" id="UP000703893">
    <property type="component" value="Unassembled WGS sequence"/>
</dbReference>
<feature type="binding site" evidence="8">
    <location>
        <position position="87"/>
    </location>
    <ligand>
        <name>NADP(+)</name>
        <dbReference type="ChEBI" id="CHEBI:58349"/>
    </ligand>
</feature>
<dbReference type="GO" id="GO:0050661">
    <property type="term" value="F:NADP binding"/>
    <property type="evidence" value="ECO:0007669"/>
    <property type="project" value="InterPro"/>
</dbReference>
<dbReference type="Pfam" id="PF01488">
    <property type="entry name" value="Shikimate_DH"/>
    <property type="match status" value="1"/>
</dbReference>
<gene>
    <name evidence="8 12" type="primary">aroE</name>
    <name evidence="12" type="ORF">FJZ00_01310</name>
</gene>
<sequence length="301" mass="31216">MRSIAGPGPKTRLYGVIGHPLGHTLSPALHNAAFAASHVDAVYVALPVEPAHLPGAIAGCRAWRLGGLNVTVPHKVAVMDHLDGLTDEARAAGAVNTIFWRQDELWGDNTDIAGYLSMLDTGTGHGHELGIGPDTAPGHRPDTALILGAGGAARAVALALARCKIRAQVAARRPEQAEALAADVGAEAISWESLSGHLAAAQLLINCTPVGMQPDSRSCPLSDAQIAALPPDAAVHDLVYRPLETALLARARARGLRTVDGGTMLVAQAAAAFSRWTGQDPPLAVMRAAFDQASEAGEVRI</sequence>
<dbReference type="HAMAP" id="MF_00222">
    <property type="entry name" value="Shikimate_DH_AroE"/>
    <property type="match status" value="1"/>
</dbReference>
<feature type="binding site" evidence="8">
    <location>
        <position position="240"/>
    </location>
    <ligand>
        <name>shikimate</name>
        <dbReference type="ChEBI" id="CHEBI:36208"/>
    </ligand>
</feature>
<dbReference type="SUPFAM" id="SSF53223">
    <property type="entry name" value="Aminoacid dehydrogenase-like, N-terminal domain"/>
    <property type="match status" value="1"/>
</dbReference>
<evidence type="ECO:0000256" key="2">
    <source>
        <dbReference type="ARBA" id="ARBA00012962"/>
    </source>
</evidence>
<comment type="function">
    <text evidence="8">Involved in the biosynthesis of the chorismate, which leads to the biosynthesis of aromatic amino acids. Catalyzes the reversible NADPH linked reduction of 3-dehydroshikimate (DHSA) to yield shikimate (SA).</text>
</comment>
<dbReference type="InterPro" id="IPR046346">
    <property type="entry name" value="Aminoacid_DH-like_N_sf"/>
</dbReference>
<dbReference type="PANTHER" id="PTHR21089">
    <property type="entry name" value="SHIKIMATE DEHYDROGENASE"/>
    <property type="match status" value="1"/>
</dbReference>
<dbReference type="GO" id="GO:0019632">
    <property type="term" value="P:shikimate metabolic process"/>
    <property type="evidence" value="ECO:0007669"/>
    <property type="project" value="InterPro"/>
</dbReference>
<keyword evidence="6 8" id="KW-0057">Aromatic amino acid biosynthesis</keyword>
<dbReference type="GO" id="GO:0008652">
    <property type="term" value="P:amino acid biosynthetic process"/>
    <property type="evidence" value="ECO:0007669"/>
    <property type="project" value="UniProtKB-KW"/>
</dbReference>
<dbReference type="Gene3D" id="3.40.50.720">
    <property type="entry name" value="NAD(P)-binding Rossmann-like Domain"/>
    <property type="match status" value="1"/>
</dbReference>
<dbReference type="InterPro" id="IPR006151">
    <property type="entry name" value="Shikm_DH/Glu-tRNA_Rdtase"/>
</dbReference>
<dbReference type="InterPro" id="IPR013708">
    <property type="entry name" value="Shikimate_DH-bd_N"/>
</dbReference>
<feature type="binding site" evidence="8">
    <location>
        <begin position="24"/>
        <end position="26"/>
    </location>
    <ligand>
        <name>shikimate</name>
        <dbReference type="ChEBI" id="CHEBI:36208"/>
    </ligand>
</feature>
<dbReference type="PANTHER" id="PTHR21089:SF1">
    <property type="entry name" value="BIFUNCTIONAL 3-DEHYDROQUINATE DEHYDRATASE_SHIKIMATE DEHYDROGENASE, CHLOROPLASTIC"/>
    <property type="match status" value="1"/>
</dbReference>
<comment type="subunit">
    <text evidence="8">Homodimer.</text>
</comment>
<comment type="caution">
    <text evidence="8">Lacks conserved residue(s) required for the propagation of feature annotation.</text>
</comment>
<feature type="binding site" evidence="8">
    <location>
        <begin position="148"/>
        <end position="152"/>
    </location>
    <ligand>
        <name>NADP(+)</name>
        <dbReference type="ChEBI" id="CHEBI:58349"/>
    </ligand>
</feature>
<feature type="domain" description="Shikimate dehydrogenase substrate binding N-terminal" evidence="10">
    <location>
        <begin position="16"/>
        <end position="98"/>
    </location>
</feature>
<dbReference type="EC" id="1.1.1.25" evidence="2 8"/>
<feature type="active site" description="Proton acceptor" evidence="8">
    <location>
        <position position="75"/>
    </location>
</feature>
<dbReference type="SUPFAM" id="SSF51735">
    <property type="entry name" value="NAD(P)-binding Rossmann-fold domains"/>
    <property type="match status" value="1"/>
</dbReference>
<dbReference type="Pfam" id="PF08501">
    <property type="entry name" value="Shikimate_dh_N"/>
    <property type="match status" value="1"/>
</dbReference>
<name>A0A937X0I9_9BACT</name>
<feature type="binding site" evidence="8">
    <location>
        <position position="268"/>
    </location>
    <ligand>
        <name>shikimate</name>
        <dbReference type="ChEBI" id="CHEBI:36208"/>
    </ligand>
</feature>
<evidence type="ECO:0000256" key="6">
    <source>
        <dbReference type="ARBA" id="ARBA00023141"/>
    </source>
</evidence>
<dbReference type="CDD" id="cd01065">
    <property type="entry name" value="NAD_bind_Shikimate_DH"/>
    <property type="match status" value="1"/>
</dbReference>
<feature type="binding site" evidence="8">
    <location>
        <position position="238"/>
    </location>
    <ligand>
        <name>NADP(+)</name>
        <dbReference type="ChEBI" id="CHEBI:58349"/>
    </ligand>
</feature>
<reference evidence="12 13" key="1">
    <citation type="submission" date="2019-03" db="EMBL/GenBank/DDBJ databases">
        <title>Lake Tanganyika Metagenome-Assembled Genomes (MAGs).</title>
        <authorList>
            <person name="Tran P."/>
        </authorList>
    </citation>
    <scope>NUCLEOTIDE SEQUENCE [LARGE SCALE GENOMIC DNA]</scope>
    <source>
        <strain evidence="12">K_DeepCast_65m_m2_236</strain>
    </source>
</reference>
<dbReference type="AlphaFoldDB" id="A0A937X0I9"/>
<organism evidence="12 13">
    <name type="scientific">Candidatus Tanganyikabacteria bacterium</name>
    <dbReference type="NCBI Taxonomy" id="2961651"/>
    <lineage>
        <taxon>Bacteria</taxon>
        <taxon>Bacillati</taxon>
        <taxon>Candidatus Sericytochromatia</taxon>
        <taxon>Candidatus Tanganyikabacteria</taxon>
    </lineage>
</organism>
<proteinExistence type="inferred from homology"/>
<protein>
    <recommendedName>
        <fullName evidence="2 8">Shikimate dehydrogenase (NADP(+))</fullName>
        <shortName evidence="8">SDH</shortName>
        <ecNumber evidence="2 8">1.1.1.25</ecNumber>
    </recommendedName>
</protein>
<evidence type="ECO:0000259" key="10">
    <source>
        <dbReference type="Pfam" id="PF08501"/>
    </source>
</evidence>
<dbReference type="EMBL" id="VGJX01000043">
    <property type="protein sequence ID" value="MBM3273761.1"/>
    <property type="molecule type" value="Genomic_DNA"/>
</dbReference>
<comment type="caution">
    <text evidence="12">The sequence shown here is derived from an EMBL/GenBank/DDBJ whole genome shotgun (WGS) entry which is preliminary data.</text>
</comment>
<keyword evidence="5 8" id="KW-0560">Oxidoreductase</keyword>
<dbReference type="InterPro" id="IPR022893">
    <property type="entry name" value="Shikimate_DH_fam"/>
</dbReference>
<feature type="binding site" evidence="8">
    <location>
        <position position="71"/>
    </location>
    <ligand>
        <name>shikimate</name>
        <dbReference type="ChEBI" id="CHEBI:36208"/>
    </ligand>
</feature>
<dbReference type="Pfam" id="PF18317">
    <property type="entry name" value="SDH_C"/>
    <property type="match status" value="1"/>
</dbReference>
<feature type="domain" description="Quinate/shikimate 5-dehydrogenase/glutamyl-tRNA reductase" evidence="9">
    <location>
        <begin position="142"/>
        <end position="208"/>
    </location>
</feature>
<evidence type="ECO:0000259" key="9">
    <source>
        <dbReference type="Pfam" id="PF01488"/>
    </source>
</evidence>
<evidence type="ECO:0000256" key="5">
    <source>
        <dbReference type="ARBA" id="ARBA00023002"/>
    </source>
</evidence>
<feature type="binding site" evidence="8">
    <location>
        <position position="111"/>
    </location>
    <ligand>
        <name>shikimate</name>
        <dbReference type="ChEBI" id="CHEBI:36208"/>
    </ligand>
</feature>
<feature type="binding site" evidence="8">
    <location>
        <position position="96"/>
    </location>
    <ligand>
        <name>shikimate</name>
        <dbReference type="ChEBI" id="CHEBI:36208"/>
    </ligand>
</feature>
<comment type="pathway">
    <text evidence="1 8">Metabolic intermediate biosynthesis; chorismate biosynthesis; chorismate from D-erythrose 4-phosphate and phosphoenolpyruvate: step 4/7.</text>
</comment>
<evidence type="ECO:0000256" key="8">
    <source>
        <dbReference type="HAMAP-Rule" id="MF_00222"/>
    </source>
</evidence>
<evidence type="ECO:0000256" key="3">
    <source>
        <dbReference type="ARBA" id="ARBA00022605"/>
    </source>
</evidence>
<dbReference type="GO" id="GO:0009073">
    <property type="term" value="P:aromatic amino acid family biosynthetic process"/>
    <property type="evidence" value="ECO:0007669"/>
    <property type="project" value="UniProtKB-KW"/>
</dbReference>
<dbReference type="GO" id="GO:0004764">
    <property type="term" value="F:shikimate 3-dehydrogenase (NADP+) activity"/>
    <property type="evidence" value="ECO:0007669"/>
    <property type="project" value="UniProtKB-UniRule"/>
</dbReference>